<evidence type="ECO:0000256" key="2">
    <source>
        <dbReference type="ARBA" id="ARBA00009347"/>
    </source>
</evidence>
<comment type="similarity">
    <text evidence="2 6">Belongs to the acyl-CoA dehydrogenase family.</text>
</comment>
<dbReference type="STRING" id="665004.AC529_12265"/>
<dbReference type="InterPro" id="IPR009075">
    <property type="entry name" value="AcylCo_DH/oxidase_C"/>
</dbReference>
<evidence type="ECO:0000259" key="9">
    <source>
        <dbReference type="Pfam" id="PF02771"/>
    </source>
</evidence>
<feature type="domain" description="Acyl-CoA oxidase/dehydrogenase middle" evidence="8">
    <location>
        <begin position="124"/>
        <end position="218"/>
    </location>
</feature>
<dbReference type="Pfam" id="PF02771">
    <property type="entry name" value="Acyl-CoA_dh_N"/>
    <property type="match status" value="1"/>
</dbReference>
<dbReference type="Pfam" id="PF00441">
    <property type="entry name" value="Acyl-CoA_dh_1"/>
    <property type="match status" value="1"/>
</dbReference>
<dbReference type="EMBL" id="LGEM01000089">
    <property type="protein sequence ID" value="KUP96516.1"/>
    <property type="molecule type" value="Genomic_DNA"/>
</dbReference>
<keyword evidence="4 6" id="KW-0274">FAD</keyword>
<dbReference type="GO" id="GO:0003995">
    <property type="term" value="F:acyl-CoA dehydrogenase activity"/>
    <property type="evidence" value="ECO:0007669"/>
    <property type="project" value="InterPro"/>
</dbReference>
<dbReference type="SUPFAM" id="SSF56645">
    <property type="entry name" value="Acyl-CoA dehydrogenase NM domain-like"/>
    <property type="match status" value="1"/>
</dbReference>
<evidence type="ECO:0000259" key="8">
    <source>
        <dbReference type="Pfam" id="PF02770"/>
    </source>
</evidence>
<dbReference type="AlphaFoldDB" id="A0A147KGT7"/>
<dbReference type="Pfam" id="PF02770">
    <property type="entry name" value="Acyl-CoA_dh_M"/>
    <property type="match status" value="1"/>
</dbReference>
<dbReference type="Gene3D" id="1.10.540.10">
    <property type="entry name" value="Acyl-CoA dehydrogenase/oxidase, N-terminal domain"/>
    <property type="match status" value="1"/>
</dbReference>
<keyword evidence="11" id="KW-1185">Reference proteome</keyword>
<dbReference type="Gene3D" id="1.20.140.10">
    <property type="entry name" value="Butyryl-CoA Dehydrogenase, subunit A, domain 3"/>
    <property type="match status" value="1"/>
</dbReference>
<dbReference type="SUPFAM" id="SSF47203">
    <property type="entry name" value="Acyl-CoA dehydrogenase C-terminal domain-like"/>
    <property type="match status" value="1"/>
</dbReference>
<protein>
    <submittedName>
        <fullName evidence="10">Acyl-CoA dehydrogenase</fullName>
    </submittedName>
</protein>
<evidence type="ECO:0000256" key="3">
    <source>
        <dbReference type="ARBA" id="ARBA00022630"/>
    </source>
</evidence>
<keyword evidence="3 6" id="KW-0285">Flavoprotein</keyword>
<dbReference type="PANTHER" id="PTHR43884:SF12">
    <property type="entry name" value="ISOVALERYL-COA DEHYDROGENASE, MITOCHONDRIAL-RELATED"/>
    <property type="match status" value="1"/>
</dbReference>
<dbReference type="FunFam" id="2.40.110.10:FF:000001">
    <property type="entry name" value="Acyl-CoA dehydrogenase, mitochondrial"/>
    <property type="match status" value="1"/>
</dbReference>
<evidence type="ECO:0000259" key="7">
    <source>
        <dbReference type="Pfam" id="PF00441"/>
    </source>
</evidence>
<evidence type="ECO:0000256" key="6">
    <source>
        <dbReference type="RuleBase" id="RU362125"/>
    </source>
</evidence>
<accession>A0A147KGT7</accession>
<comment type="cofactor">
    <cofactor evidence="1 6">
        <name>FAD</name>
        <dbReference type="ChEBI" id="CHEBI:57692"/>
    </cofactor>
</comment>
<evidence type="ECO:0000313" key="10">
    <source>
        <dbReference type="EMBL" id="KUP96516.1"/>
    </source>
</evidence>
<evidence type="ECO:0000256" key="1">
    <source>
        <dbReference type="ARBA" id="ARBA00001974"/>
    </source>
</evidence>
<feature type="domain" description="Acyl-CoA dehydrogenase/oxidase C-terminal" evidence="7">
    <location>
        <begin position="230"/>
        <end position="378"/>
    </location>
</feature>
<organism evidence="10 11">
    <name type="scientific">Thermobifida cellulosilytica TB100</name>
    <dbReference type="NCBI Taxonomy" id="665004"/>
    <lineage>
        <taxon>Bacteria</taxon>
        <taxon>Bacillati</taxon>
        <taxon>Actinomycetota</taxon>
        <taxon>Actinomycetes</taxon>
        <taxon>Streptosporangiales</taxon>
        <taxon>Nocardiopsidaceae</taxon>
        <taxon>Thermobifida</taxon>
    </lineage>
</organism>
<dbReference type="FunFam" id="1.20.140.10:FF:000004">
    <property type="entry name" value="Acyl-CoA dehydrogenase FadE25"/>
    <property type="match status" value="1"/>
</dbReference>
<name>A0A147KGT7_THECS</name>
<dbReference type="Gene3D" id="2.40.110.10">
    <property type="entry name" value="Butyryl-CoA Dehydrogenase, subunit A, domain 2"/>
    <property type="match status" value="1"/>
</dbReference>
<dbReference type="PIRSF" id="PIRSF016578">
    <property type="entry name" value="HsaA"/>
    <property type="match status" value="1"/>
</dbReference>
<dbReference type="PANTHER" id="PTHR43884">
    <property type="entry name" value="ACYL-COA DEHYDROGENASE"/>
    <property type="match status" value="1"/>
</dbReference>
<evidence type="ECO:0000256" key="5">
    <source>
        <dbReference type="ARBA" id="ARBA00023002"/>
    </source>
</evidence>
<dbReference type="InterPro" id="IPR006089">
    <property type="entry name" value="Acyl-CoA_DH_CS"/>
</dbReference>
<dbReference type="GO" id="GO:0050660">
    <property type="term" value="F:flavin adenine dinucleotide binding"/>
    <property type="evidence" value="ECO:0007669"/>
    <property type="project" value="InterPro"/>
</dbReference>
<dbReference type="Proteomes" id="UP000074382">
    <property type="component" value="Unassembled WGS sequence"/>
</dbReference>
<reference evidence="11" key="1">
    <citation type="journal article" date="2017" name="Acta Aliment.">
        <title>Plant polysaccharide degrading enzyme system of Thermpbifida cellulosilytica TB100 revealed by de novo genome project data.</title>
        <authorList>
            <person name="Toth A."/>
            <person name="Baka E."/>
            <person name="Luzics S."/>
            <person name="Bata-Vidacs I."/>
            <person name="Nagy I."/>
            <person name="Balint B."/>
            <person name="Herceg R."/>
            <person name="Olasz F."/>
            <person name="Wilk T."/>
            <person name="Nagy T."/>
            <person name="Kriszt B."/>
            <person name="Nagy I."/>
            <person name="Kukolya J."/>
        </authorList>
    </citation>
    <scope>NUCLEOTIDE SEQUENCE [LARGE SCALE GENOMIC DNA]</scope>
    <source>
        <strain evidence="11">TB100</strain>
    </source>
</reference>
<dbReference type="InterPro" id="IPR037069">
    <property type="entry name" value="AcylCoA_DH/ox_N_sf"/>
</dbReference>
<dbReference type="PROSITE" id="PS00073">
    <property type="entry name" value="ACYL_COA_DH_2"/>
    <property type="match status" value="1"/>
</dbReference>
<dbReference type="InterPro" id="IPR006091">
    <property type="entry name" value="Acyl-CoA_Oxase/DH_mid-dom"/>
</dbReference>
<dbReference type="InterPro" id="IPR013786">
    <property type="entry name" value="AcylCoA_DH/ox_N"/>
</dbReference>
<dbReference type="RefSeq" id="WP_068754031.1">
    <property type="nucleotide sequence ID" value="NZ_KQ950180.1"/>
</dbReference>
<proteinExistence type="inferred from homology"/>
<keyword evidence="5 6" id="KW-0560">Oxidoreductase</keyword>
<dbReference type="OrthoDB" id="5241155at2"/>
<dbReference type="PROSITE" id="PS00072">
    <property type="entry name" value="ACYL_COA_DH_1"/>
    <property type="match status" value="1"/>
</dbReference>
<dbReference type="PATRIC" id="fig|665004.4.peg.1165"/>
<feature type="domain" description="Acyl-CoA dehydrogenase/oxidase N-terminal" evidence="9">
    <location>
        <begin position="11"/>
        <end position="119"/>
    </location>
</feature>
<comment type="caution">
    <text evidence="10">The sequence shown here is derived from an EMBL/GenBank/DDBJ whole genome shotgun (WGS) entry which is preliminary data.</text>
</comment>
<dbReference type="InterPro" id="IPR046373">
    <property type="entry name" value="Acyl-CoA_Oxase/DH_mid-dom_sf"/>
</dbReference>
<sequence length="391" mass="42096">MSVTRLVPSREAADLVALVREVARRELAPHAAEAEEAERFPREAFRTLGALGVLGLPYPQEYGGGGQPYEVYLQVLEEIGAVWASVAVGVSVHVLSCHALAVHGTEEQRRRWLPDLLGGDLLGAYCLSEPHAGSDPAAMTTRARRDGDHYVIDGVKSWITHGGQADFYTVMARTGEDRSHGVSCFLVPADTPGISADRPERKMGLTGSHTTMVRFDGVRVPVEQRVGEEGQGLPIALSALDGGRLGIAAVATGLAQAALDTAADYARRRHAFGRPVIEHQGLAFLLADMAAAVETARAATLRAARLRDHGLPYSREASIAKLVATDNAMRVTTDAVQVLGGYGYTRDFPVERYMREAKVMQIFEGTNQIQRMVIGRHLARGAERGTITVAG</sequence>
<evidence type="ECO:0000256" key="4">
    <source>
        <dbReference type="ARBA" id="ARBA00022827"/>
    </source>
</evidence>
<evidence type="ECO:0000313" key="11">
    <source>
        <dbReference type="Proteomes" id="UP000074382"/>
    </source>
</evidence>
<dbReference type="InterPro" id="IPR009100">
    <property type="entry name" value="AcylCoA_DH/oxidase_NM_dom_sf"/>
</dbReference>
<dbReference type="InterPro" id="IPR036250">
    <property type="entry name" value="AcylCo_DH-like_C"/>
</dbReference>
<gene>
    <name evidence="10" type="ORF">AC529_12265</name>
</gene>